<dbReference type="Gene3D" id="2.60.40.10">
    <property type="entry name" value="Immunoglobulins"/>
    <property type="match status" value="1"/>
</dbReference>
<dbReference type="GO" id="GO:0030246">
    <property type="term" value="F:carbohydrate binding"/>
    <property type="evidence" value="ECO:0007669"/>
    <property type="project" value="InterPro"/>
</dbReference>
<accession>A0A916PHW5</accession>
<name>A0A916PHW5_KRYT1</name>
<dbReference type="InterPro" id="IPR008965">
    <property type="entry name" value="CBM2/CBM3_carb-bd_dom_sf"/>
</dbReference>
<evidence type="ECO:0000313" key="1">
    <source>
        <dbReference type="EMBL" id="CUS96785.1"/>
    </source>
</evidence>
<dbReference type="RefSeq" id="WP_072263500.1">
    <property type="nucleotide sequence ID" value="NZ_CZVV01000005.1"/>
</dbReference>
<dbReference type="InterPro" id="IPR013783">
    <property type="entry name" value="Ig-like_fold"/>
</dbReference>
<dbReference type="EMBL" id="CZVV01000005">
    <property type="protein sequence ID" value="CUS96785.1"/>
    <property type="molecule type" value="Genomic_DNA"/>
</dbReference>
<dbReference type="SUPFAM" id="SSF49384">
    <property type="entry name" value="Carbohydrate-binding domain"/>
    <property type="match status" value="1"/>
</dbReference>
<dbReference type="AlphaFoldDB" id="A0A916PHW5"/>
<organism evidence="1 2">
    <name type="scientific">Kryptobacter tengchongensis</name>
    <dbReference type="NCBI Taxonomy" id="1643429"/>
    <lineage>
        <taxon>Bacteria</taxon>
        <taxon>Pseudomonadati</taxon>
        <taxon>Candidatus Kryptoniota</taxon>
        <taxon>Candidatus Kryptobacter</taxon>
    </lineage>
</organism>
<evidence type="ECO:0000313" key="2">
    <source>
        <dbReference type="Proteomes" id="UP000243105"/>
    </source>
</evidence>
<comment type="caution">
    <text evidence="1">The sequence shown here is derived from an EMBL/GenBank/DDBJ whole genome shotgun (WGS) entry which is preliminary data.</text>
</comment>
<sequence>MNKFLFTFISLILISIVIISCEKPQINPFDPASKNYIKPSVELISGPNEGEKVSSNNVTFVWKGNTDKNEFRYKLVYRTANEVIQDWTPWSDVTTATFNYLDDGKYSFIIETRYKGNPEATIFARNWEVEAIVGPAVKFYKLKNVVSLGSDFDIELWCEDVKNVRGTSFTLIFDKDNFKLNSVTKGSLPRSINIEQVVLPDFSNPTIVDNVNKNGKVEITTGFISEDGLSGTGSILKFNFKTLNKRGDFNILAQNFILIDTSKAQIMLASHTISSLVQVK</sequence>
<dbReference type="Proteomes" id="UP000243105">
    <property type="component" value="Unassembled WGS sequence"/>
</dbReference>
<reference evidence="1 2" key="1">
    <citation type="submission" date="2015-11" db="EMBL/GenBank/DDBJ databases">
        <authorList>
            <person name="Varghese N."/>
        </authorList>
    </citation>
    <scope>NUCLEOTIDE SEQUENCE [LARGE SCALE GENOMIC DNA]</scope>
    <source>
        <strain evidence="1 2">JGI-25</strain>
    </source>
</reference>
<proteinExistence type="predicted"/>
<dbReference type="CDD" id="cd08547">
    <property type="entry name" value="Type_II_cohesin"/>
    <property type="match status" value="1"/>
</dbReference>
<dbReference type="PROSITE" id="PS51257">
    <property type="entry name" value="PROKAR_LIPOPROTEIN"/>
    <property type="match status" value="1"/>
</dbReference>
<protein>
    <submittedName>
        <fullName evidence="1">Cohesin domain-containing protein</fullName>
    </submittedName>
</protein>
<dbReference type="Gene3D" id="2.60.40.680">
    <property type="match status" value="1"/>
</dbReference>
<gene>
    <name evidence="1" type="ORF">JGI25_00163</name>
</gene>